<name>A0ABU8L5Q7_9HYPH</name>
<dbReference type="Proteomes" id="UP001387293">
    <property type="component" value="Unassembled WGS sequence"/>
</dbReference>
<comment type="caution">
    <text evidence="1">The sequence shown here is derived from an EMBL/GenBank/DDBJ whole genome shotgun (WGS) entry which is preliminary data.</text>
</comment>
<evidence type="ECO:0000313" key="2">
    <source>
        <dbReference type="Proteomes" id="UP001387293"/>
    </source>
</evidence>
<reference evidence="1 2" key="1">
    <citation type="submission" date="2022-12" db="EMBL/GenBank/DDBJ databases">
        <authorList>
            <person name="Muema E."/>
        </authorList>
    </citation>
    <scope>NUCLEOTIDE SEQUENCE [LARGE SCALE GENOMIC DNA]</scope>
    <source>
        <strain evidence="2">1326</strain>
    </source>
</reference>
<keyword evidence="2" id="KW-1185">Reference proteome</keyword>
<dbReference type="EMBL" id="JAPYKS010000047">
    <property type="protein sequence ID" value="MEI9413040.1"/>
    <property type="molecule type" value="Genomic_DNA"/>
</dbReference>
<protein>
    <submittedName>
        <fullName evidence="1">Uncharacterized protein</fullName>
    </submittedName>
</protein>
<sequence length="66" mass="7488">SSQCIVTRIDLLLSKISPAAGFVLTKSRPAPSAVLLLEGKKRFRVRPCRKRTERFRPQISHSPERT</sequence>
<evidence type="ECO:0000313" key="1">
    <source>
        <dbReference type="EMBL" id="MEI9413040.1"/>
    </source>
</evidence>
<proteinExistence type="predicted"/>
<accession>A0ABU8L5Q7</accession>
<organism evidence="1 2">
    <name type="scientific">Mesorhizobium salmacidum</name>
    <dbReference type="NCBI Taxonomy" id="3015171"/>
    <lineage>
        <taxon>Bacteria</taxon>
        <taxon>Pseudomonadati</taxon>
        <taxon>Pseudomonadota</taxon>
        <taxon>Alphaproteobacteria</taxon>
        <taxon>Hyphomicrobiales</taxon>
        <taxon>Phyllobacteriaceae</taxon>
        <taxon>Mesorhizobium</taxon>
    </lineage>
</organism>
<feature type="non-terminal residue" evidence="1">
    <location>
        <position position="1"/>
    </location>
</feature>
<gene>
    <name evidence="1" type="ORF">O7A60_30485</name>
</gene>